<proteinExistence type="predicted"/>
<gene>
    <name evidence="1" type="ORF">Tci_890021</name>
</gene>
<dbReference type="EMBL" id="BKCJ011304824">
    <property type="protein sequence ID" value="GFD18052.1"/>
    <property type="molecule type" value="Genomic_DNA"/>
</dbReference>
<feature type="non-terminal residue" evidence="1">
    <location>
        <position position="1"/>
    </location>
</feature>
<protein>
    <submittedName>
        <fullName evidence="1">Uncharacterized protein</fullName>
    </submittedName>
</protein>
<organism evidence="1">
    <name type="scientific">Tanacetum cinerariifolium</name>
    <name type="common">Dalmatian daisy</name>
    <name type="synonym">Chrysanthemum cinerariifolium</name>
    <dbReference type="NCBI Taxonomy" id="118510"/>
    <lineage>
        <taxon>Eukaryota</taxon>
        <taxon>Viridiplantae</taxon>
        <taxon>Streptophyta</taxon>
        <taxon>Embryophyta</taxon>
        <taxon>Tracheophyta</taxon>
        <taxon>Spermatophyta</taxon>
        <taxon>Magnoliopsida</taxon>
        <taxon>eudicotyledons</taxon>
        <taxon>Gunneridae</taxon>
        <taxon>Pentapetalae</taxon>
        <taxon>asterids</taxon>
        <taxon>campanulids</taxon>
        <taxon>Asterales</taxon>
        <taxon>Asteraceae</taxon>
        <taxon>Asteroideae</taxon>
        <taxon>Anthemideae</taxon>
        <taxon>Anthemidinae</taxon>
        <taxon>Tanacetum</taxon>
    </lineage>
</organism>
<comment type="caution">
    <text evidence="1">The sequence shown here is derived from an EMBL/GenBank/DDBJ whole genome shotgun (WGS) entry which is preliminary data.</text>
</comment>
<evidence type="ECO:0000313" key="1">
    <source>
        <dbReference type="EMBL" id="GFD18052.1"/>
    </source>
</evidence>
<reference evidence="1" key="1">
    <citation type="journal article" date="2019" name="Sci. Rep.">
        <title>Draft genome of Tanacetum cinerariifolium, the natural source of mosquito coil.</title>
        <authorList>
            <person name="Yamashiro T."/>
            <person name="Shiraishi A."/>
            <person name="Satake H."/>
            <person name="Nakayama K."/>
        </authorList>
    </citation>
    <scope>NUCLEOTIDE SEQUENCE</scope>
</reference>
<sequence length="81" mass="9406">LSGEGHVARQCKEPKLILMWMMDQMLPLHSWQIFLLQELHQEEGIESLLEENTIPYSEHMASNDEHPSGSYLQFLPQLSLT</sequence>
<accession>A0A699U598</accession>
<dbReference type="AlphaFoldDB" id="A0A699U598"/>
<name>A0A699U598_TANCI</name>